<name>A0AAW1P2I2_9CHLO</name>
<evidence type="ECO:0000259" key="1">
    <source>
        <dbReference type="Pfam" id="PF17667"/>
    </source>
</evidence>
<sequence length="201" mass="21501">MLLTATSSREAGLARLPGTTVLRGDWKGRTVVAKTSRRIAEEEQALNATQHVDGIVKLIEKVVCGNTKWLIMEPVGDELPFSPASVVLTHMDELASCVERLYGAGWLHCDISYFNCRVFPPTGKAGFMDLGAAKTLKQAEKGTGEWATGTPQFMSLSTLLDGTHNLSSELESLISFSSLATSIAAASRCQPSGGHCSWNAG</sequence>
<protein>
    <recommendedName>
        <fullName evidence="1">Fungal-type protein kinase domain-containing protein</fullName>
    </recommendedName>
</protein>
<keyword evidence="3" id="KW-1185">Reference proteome</keyword>
<dbReference type="Pfam" id="PF17667">
    <property type="entry name" value="Pkinase_fungal"/>
    <property type="match status" value="1"/>
</dbReference>
<dbReference type="EMBL" id="JALJOR010000019">
    <property type="protein sequence ID" value="KAK9803961.1"/>
    <property type="molecule type" value="Genomic_DNA"/>
</dbReference>
<dbReference type="Gene3D" id="1.10.510.10">
    <property type="entry name" value="Transferase(Phosphotransferase) domain 1"/>
    <property type="match status" value="1"/>
</dbReference>
<evidence type="ECO:0000313" key="3">
    <source>
        <dbReference type="Proteomes" id="UP001489004"/>
    </source>
</evidence>
<comment type="caution">
    <text evidence="2">The sequence shown here is derived from an EMBL/GenBank/DDBJ whole genome shotgun (WGS) entry which is preliminary data.</text>
</comment>
<feature type="domain" description="Fungal-type protein kinase" evidence="1">
    <location>
        <begin position="70"/>
        <end position="173"/>
    </location>
</feature>
<organism evidence="2 3">
    <name type="scientific">[Myrmecia] bisecta</name>
    <dbReference type="NCBI Taxonomy" id="41462"/>
    <lineage>
        <taxon>Eukaryota</taxon>
        <taxon>Viridiplantae</taxon>
        <taxon>Chlorophyta</taxon>
        <taxon>core chlorophytes</taxon>
        <taxon>Trebouxiophyceae</taxon>
        <taxon>Trebouxiales</taxon>
        <taxon>Trebouxiaceae</taxon>
        <taxon>Myrmecia</taxon>
    </lineage>
</organism>
<dbReference type="Proteomes" id="UP001489004">
    <property type="component" value="Unassembled WGS sequence"/>
</dbReference>
<accession>A0AAW1P2I2</accession>
<evidence type="ECO:0000313" key="2">
    <source>
        <dbReference type="EMBL" id="KAK9803961.1"/>
    </source>
</evidence>
<dbReference type="AlphaFoldDB" id="A0AAW1P2I2"/>
<dbReference type="InterPro" id="IPR040976">
    <property type="entry name" value="Pkinase_fungal"/>
</dbReference>
<reference evidence="2 3" key="1">
    <citation type="journal article" date="2024" name="Nat. Commun.">
        <title>Phylogenomics reveals the evolutionary origins of lichenization in chlorophyte algae.</title>
        <authorList>
            <person name="Puginier C."/>
            <person name="Libourel C."/>
            <person name="Otte J."/>
            <person name="Skaloud P."/>
            <person name="Haon M."/>
            <person name="Grisel S."/>
            <person name="Petersen M."/>
            <person name="Berrin J.G."/>
            <person name="Delaux P.M."/>
            <person name="Dal Grande F."/>
            <person name="Keller J."/>
        </authorList>
    </citation>
    <scope>NUCLEOTIDE SEQUENCE [LARGE SCALE GENOMIC DNA]</scope>
    <source>
        <strain evidence="2 3">SAG 2043</strain>
    </source>
</reference>
<gene>
    <name evidence="2" type="ORF">WJX72_008375</name>
</gene>
<proteinExistence type="predicted"/>
<dbReference type="SUPFAM" id="SSF56112">
    <property type="entry name" value="Protein kinase-like (PK-like)"/>
    <property type="match status" value="1"/>
</dbReference>
<dbReference type="InterPro" id="IPR011009">
    <property type="entry name" value="Kinase-like_dom_sf"/>
</dbReference>